<name>A0A0M3HPR0_ASCLU</name>
<sequence length="131" mass="14398">MPDDEYQLCQQQLPLGLSVLSCWEAAFVMRRFFSERRQVAAALLLSPNEVLESRLKFANHMPALCPPVSNSSQQCFGETSASDSVVQKVDQGNIDRCQPDALDKTKNPCRCTNGSKGVPCDARNGVMSMSV</sequence>
<dbReference type="WBParaSite" id="ALUE_0000394101-mRNA-1">
    <property type="protein sequence ID" value="ALUE_0000394101-mRNA-1"/>
    <property type="gene ID" value="ALUE_0000394101"/>
</dbReference>
<organism evidence="1 2">
    <name type="scientific">Ascaris lumbricoides</name>
    <name type="common">Giant roundworm</name>
    <dbReference type="NCBI Taxonomy" id="6252"/>
    <lineage>
        <taxon>Eukaryota</taxon>
        <taxon>Metazoa</taxon>
        <taxon>Ecdysozoa</taxon>
        <taxon>Nematoda</taxon>
        <taxon>Chromadorea</taxon>
        <taxon>Rhabditida</taxon>
        <taxon>Spirurina</taxon>
        <taxon>Ascaridomorpha</taxon>
        <taxon>Ascaridoidea</taxon>
        <taxon>Ascarididae</taxon>
        <taxon>Ascaris</taxon>
    </lineage>
</organism>
<dbReference type="AlphaFoldDB" id="A0A0M3HPR0"/>
<keyword evidence="1" id="KW-1185">Reference proteome</keyword>
<evidence type="ECO:0000313" key="2">
    <source>
        <dbReference type="WBParaSite" id="ALUE_0000394101-mRNA-1"/>
    </source>
</evidence>
<reference evidence="2" key="1">
    <citation type="submission" date="2017-02" db="UniProtKB">
        <authorList>
            <consortium name="WormBaseParasite"/>
        </authorList>
    </citation>
    <scope>IDENTIFICATION</scope>
</reference>
<accession>A0A0M3HPR0</accession>
<protein>
    <submittedName>
        <fullName evidence="2">EGF-like domain-containing protein</fullName>
    </submittedName>
</protein>
<dbReference type="Proteomes" id="UP000036681">
    <property type="component" value="Unplaced"/>
</dbReference>
<proteinExistence type="predicted"/>
<evidence type="ECO:0000313" key="1">
    <source>
        <dbReference type="Proteomes" id="UP000036681"/>
    </source>
</evidence>